<sequence length="732" mass="82841">MDLSFGEVPPLKLIAARKSYSDGAPVLNGVNLGVDKGTIYALLGPSGCGKTTLLSCIVGLQHLNSGKIEIFGRDISDYRNGVAGSVIGYMPQEISLYELFTLKETFFYYGMLHSMSKICINDQLEKLQTLLDLPHLNKYINEISGGERRRVSLGVALLHNPELLILDEPSVGIDPLLRLKIWGYLTSLVKTQQTTILITTHYVEETKQCDKIGYLRDGTILIEDSPSRLLEAYKVTLLDDAILAACKAKQEPENSSELFISKPKRTSSLQNNVQLTAFRKLEKYLKESSIHEEIVLDKMAANYLPDMNQINWVSLRREFSSLKALAKRNWIINIRFKTMCAIQIMTTLMGCFLAIHGIGHDPIGLQIGVVNYDRPCRNDVASFYEKIQNFRTKYRSGNSDGTVNNFGCQFLHILVGDGTIVNSVHKDSELEALKSLKMGHILGYIVIPRNYSDYLRDRIVFNIHAGNETLDGSTMSVQLDNSNYLISYYAREYIVSSMSQLFENLAVWFGVDKRVVNLPLKFNPIHGSLTDTWNHYLAPVYLLMVWGINSTMSSLFHSLDKTQSSLSRTLATGVRYHTVLFSYYIADLSIMLPQAVVIFTHLWWYRGDVIVGSWISIFVIFYVLRVNIIALTTLVSECCRTIINSIFVQVSIVMLGIYASDTFWPIESVAWWYKPFCYCLPPTNPNGALRSIMTRGWGVTNPKVFYYGIFIPLLVSVIAFFITVRVAMRRKL</sequence>
<dbReference type="PANTHER" id="PTHR43038">
    <property type="entry name" value="ATP-BINDING CASSETTE, SUB-FAMILY H, MEMBER 1"/>
    <property type="match status" value="1"/>
</dbReference>
<gene>
    <name evidence="9" type="ORF">Fcan01_06385</name>
</gene>
<dbReference type="Proteomes" id="UP000198287">
    <property type="component" value="Unassembled WGS sequence"/>
</dbReference>
<feature type="transmembrane region" description="Helical" evidence="7">
    <location>
        <begin position="536"/>
        <end position="559"/>
    </location>
</feature>
<dbReference type="SUPFAM" id="SSF52540">
    <property type="entry name" value="P-loop containing nucleoside triphosphate hydrolases"/>
    <property type="match status" value="1"/>
</dbReference>
<protein>
    <submittedName>
        <fullName evidence="9">ABC transporter G family member 23</fullName>
    </submittedName>
</protein>
<dbReference type="PROSITE" id="PS00211">
    <property type="entry name" value="ABC_TRANSPORTER_1"/>
    <property type="match status" value="1"/>
</dbReference>
<keyword evidence="6 7" id="KW-0472">Membrane</keyword>
<evidence type="ECO:0000256" key="1">
    <source>
        <dbReference type="ARBA" id="ARBA00004141"/>
    </source>
</evidence>
<dbReference type="CDD" id="cd03230">
    <property type="entry name" value="ABC_DR_subfamily_A"/>
    <property type="match status" value="1"/>
</dbReference>
<feature type="transmembrane region" description="Helical" evidence="7">
    <location>
        <begin position="646"/>
        <end position="666"/>
    </location>
</feature>
<feature type="domain" description="ABC transporter" evidence="8">
    <location>
        <begin position="11"/>
        <end position="242"/>
    </location>
</feature>
<dbReference type="Gene3D" id="3.40.50.300">
    <property type="entry name" value="P-loop containing nucleotide triphosphate hydrolases"/>
    <property type="match status" value="1"/>
</dbReference>
<dbReference type="InterPro" id="IPR027417">
    <property type="entry name" value="P-loop_NTPase"/>
</dbReference>
<evidence type="ECO:0000313" key="9">
    <source>
        <dbReference type="EMBL" id="OXA58774.1"/>
    </source>
</evidence>
<dbReference type="PANTHER" id="PTHR43038:SF3">
    <property type="entry name" value="ABC TRANSPORTER G FAMILY MEMBER 20 ISOFORM X1"/>
    <property type="match status" value="1"/>
</dbReference>
<comment type="subcellular location">
    <subcellularLocation>
        <location evidence="1">Membrane</location>
        <topology evidence="1">Multi-pass membrane protein</topology>
    </subcellularLocation>
</comment>
<evidence type="ECO:0000256" key="3">
    <source>
        <dbReference type="ARBA" id="ARBA00022741"/>
    </source>
</evidence>
<accession>A0A226EP28</accession>
<evidence type="ECO:0000256" key="2">
    <source>
        <dbReference type="ARBA" id="ARBA00022692"/>
    </source>
</evidence>
<dbReference type="Pfam" id="PF00005">
    <property type="entry name" value="ABC_tran"/>
    <property type="match status" value="1"/>
</dbReference>
<dbReference type="InterPro" id="IPR003593">
    <property type="entry name" value="AAA+_ATPase"/>
</dbReference>
<proteinExistence type="predicted"/>
<keyword evidence="3" id="KW-0547">Nucleotide-binding</keyword>
<feature type="transmembrane region" description="Helical" evidence="7">
    <location>
        <begin position="611"/>
        <end position="634"/>
    </location>
</feature>
<dbReference type="PROSITE" id="PS50893">
    <property type="entry name" value="ABC_TRANSPORTER_2"/>
    <property type="match status" value="1"/>
</dbReference>
<evidence type="ECO:0000256" key="6">
    <source>
        <dbReference type="ARBA" id="ARBA00023136"/>
    </source>
</evidence>
<dbReference type="InterPro" id="IPR003439">
    <property type="entry name" value="ABC_transporter-like_ATP-bd"/>
</dbReference>
<keyword evidence="4" id="KW-0067">ATP-binding</keyword>
<dbReference type="GO" id="GO:0016887">
    <property type="term" value="F:ATP hydrolysis activity"/>
    <property type="evidence" value="ECO:0007669"/>
    <property type="project" value="InterPro"/>
</dbReference>
<evidence type="ECO:0000256" key="5">
    <source>
        <dbReference type="ARBA" id="ARBA00022989"/>
    </source>
</evidence>
<organism evidence="9 10">
    <name type="scientific">Folsomia candida</name>
    <name type="common">Springtail</name>
    <dbReference type="NCBI Taxonomy" id="158441"/>
    <lineage>
        <taxon>Eukaryota</taxon>
        <taxon>Metazoa</taxon>
        <taxon>Ecdysozoa</taxon>
        <taxon>Arthropoda</taxon>
        <taxon>Hexapoda</taxon>
        <taxon>Collembola</taxon>
        <taxon>Entomobryomorpha</taxon>
        <taxon>Isotomoidea</taxon>
        <taxon>Isotomidae</taxon>
        <taxon>Proisotominae</taxon>
        <taxon>Folsomia</taxon>
    </lineage>
</organism>
<comment type="caution">
    <text evidence="9">The sequence shown here is derived from an EMBL/GenBank/DDBJ whole genome shotgun (WGS) entry which is preliminary data.</text>
</comment>
<dbReference type="OrthoDB" id="6512918at2759"/>
<evidence type="ECO:0000259" key="8">
    <source>
        <dbReference type="PROSITE" id="PS50893"/>
    </source>
</evidence>
<reference evidence="9 10" key="1">
    <citation type="submission" date="2015-12" db="EMBL/GenBank/DDBJ databases">
        <title>The genome of Folsomia candida.</title>
        <authorList>
            <person name="Faddeeva A."/>
            <person name="Derks M.F."/>
            <person name="Anvar Y."/>
            <person name="Smit S."/>
            <person name="Van Straalen N."/>
            <person name="Roelofs D."/>
        </authorList>
    </citation>
    <scope>NUCLEOTIDE SEQUENCE [LARGE SCALE GENOMIC DNA]</scope>
    <source>
        <strain evidence="9 10">VU population</strain>
        <tissue evidence="9">Whole body</tissue>
    </source>
</reference>
<evidence type="ECO:0000256" key="7">
    <source>
        <dbReference type="SAM" id="Phobius"/>
    </source>
</evidence>
<evidence type="ECO:0000256" key="4">
    <source>
        <dbReference type="ARBA" id="ARBA00022840"/>
    </source>
</evidence>
<keyword evidence="2 7" id="KW-0812">Transmembrane</keyword>
<dbReference type="GO" id="GO:0016020">
    <property type="term" value="C:membrane"/>
    <property type="evidence" value="ECO:0007669"/>
    <property type="project" value="UniProtKB-SubCell"/>
</dbReference>
<dbReference type="GO" id="GO:0140359">
    <property type="term" value="F:ABC-type transporter activity"/>
    <property type="evidence" value="ECO:0007669"/>
    <property type="project" value="InterPro"/>
</dbReference>
<name>A0A226EP28_FOLCA</name>
<dbReference type="Pfam" id="PF12698">
    <property type="entry name" value="ABC2_membrane_3"/>
    <property type="match status" value="1"/>
</dbReference>
<dbReference type="SMART" id="SM00382">
    <property type="entry name" value="AAA"/>
    <property type="match status" value="1"/>
</dbReference>
<dbReference type="EMBL" id="LNIX01000003">
    <property type="protein sequence ID" value="OXA58774.1"/>
    <property type="molecule type" value="Genomic_DNA"/>
</dbReference>
<dbReference type="InterPro" id="IPR017871">
    <property type="entry name" value="ABC_transporter-like_CS"/>
</dbReference>
<dbReference type="InterPro" id="IPR013525">
    <property type="entry name" value="ABC2_TM"/>
</dbReference>
<dbReference type="GO" id="GO:0005524">
    <property type="term" value="F:ATP binding"/>
    <property type="evidence" value="ECO:0007669"/>
    <property type="project" value="UniProtKB-KW"/>
</dbReference>
<evidence type="ECO:0000313" key="10">
    <source>
        <dbReference type="Proteomes" id="UP000198287"/>
    </source>
</evidence>
<keyword evidence="5 7" id="KW-1133">Transmembrane helix</keyword>
<keyword evidence="10" id="KW-1185">Reference proteome</keyword>
<feature type="transmembrane region" description="Helical" evidence="7">
    <location>
        <begin position="580"/>
        <end position="605"/>
    </location>
</feature>
<dbReference type="AlphaFoldDB" id="A0A226EP28"/>
<feature type="transmembrane region" description="Helical" evidence="7">
    <location>
        <begin position="704"/>
        <end position="728"/>
    </location>
</feature>